<sequence>MMKSNKIPILFFIVTLMLSVTFVISYNRINADTRGPVKEVMFSANKLVKAHNINFEILDVKKTNTNDTTEVAVLMHVVRTGNSNFGFKANNNNFIENVWLNIPYSNQVHPEPFPTDELGHRVTFHDIQNKKDMKPILKFQTDKKQLDKSKNARVSFMIPNGKHYTKYSLLIN</sequence>
<name>A0A5P0ZFN5_9LACO</name>
<evidence type="ECO:0000313" key="1">
    <source>
        <dbReference type="EMBL" id="MQS51854.1"/>
    </source>
</evidence>
<comment type="caution">
    <text evidence="1">The sequence shown here is derived from an EMBL/GenBank/DDBJ whole genome shotgun (WGS) entry which is preliminary data.</text>
</comment>
<accession>A0A5P0ZFN5</accession>
<dbReference type="EMBL" id="VDFM01000002">
    <property type="protein sequence ID" value="MQS51854.1"/>
    <property type="molecule type" value="Genomic_DNA"/>
</dbReference>
<reference evidence="1 2" key="1">
    <citation type="journal article" date="2019" name="Syst. Appl. Microbiol.">
        <title>Polyphasic characterization of two novel Lactobacillus spp. isolated from blown salami packages: Description of Lactobacillus halodurans sp. nov. and Lactobacillus salsicarnum sp. nov.</title>
        <authorList>
            <person name="Schuster J.A."/>
            <person name="Klingl A."/>
            <person name="Vogel R.F."/>
            <person name="Ehrmann M.A."/>
        </authorList>
    </citation>
    <scope>NUCLEOTIDE SEQUENCE [LARGE SCALE GENOMIC DNA]</scope>
    <source>
        <strain evidence="1 2">TMW 1.2118</strain>
    </source>
</reference>
<protein>
    <recommendedName>
        <fullName evidence="3">DUF5067 domain-containing protein</fullName>
    </recommendedName>
</protein>
<organism evidence="1 2">
    <name type="scientific">Companilactobacillus mishanensis</name>
    <dbReference type="NCBI Taxonomy" id="2486008"/>
    <lineage>
        <taxon>Bacteria</taxon>
        <taxon>Bacillati</taxon>
        <taxon>Bacillota</taxon>
        <taxon>Bacilli</taxon>
        <taxon>Lactobacillales</taxon>
        <taxon>Lactobacillaceae</taxon>
        <taxon>Companilactobacillus</taxon>
    </lineage>
</organism>
<evidence type="ECO:0000313" key="2">
    <source>
        <dbReference type="Proteomes" id="UP000380386"/>
    </source>
</evidence>
<proteinExistence type="predicted"/>
<gene>
    <name evidence="1" type="ORF">FHL02_02345</name>
</gene>
<evidence type="ECO:0008006" key="3">
    <source>
        <dbReference type="Google" id="ProtNLM"/>
    </source>
</evidence>
<dbReference type="AlphaFoldDB" id="A0A5P0ZFN5"/>
<dbReference type="OrthoDB" id="2313159at2"/>
<dbReference type="Proteomes" id="UP000380386">
    <property type="component" value="Unassembled WGS sequence"/>
</dbReference>
<dbReference type="RefSeq" id="WP_153382050.1">
    <property type="nucleotide sequence ID" value="NZ_VDFM01000002.1"/>
</dbReference>